<evidence type="ECO:0000313" key="5">
    <source>
        <dbReference type="EMBL" id="KAJ5357790.1"/>
    </source>
</evidence>
<dbReference type="EMBL" id="JAPZBR010000003">
    <property type="protein sequence ID" value="KAJ5357790.1"/>
    <property type="molecule type" value="Genomic_DNA"/>
</dbReference>
<dbReference type="SUPFAM" id="SSF56801">
    <property type="entry name" value="Acetyl-CoA synthetase-like"/>
    <property type="match status" value="1"/>
</dbReference>
<evidence type="ECO:0000256" key="2">
    <source>
        <dbReference type="SAM" id="MobiDB-lite"/>
    </source>
</evidence>
<evidence type="ECO:0000259" key="4">
    <source>
        <dbReference type="Pfam" id="PF00501"/>
    </source>
</evidence>
<evidence type="ECO:0000313" key="6">
    <source>
        <dbReference type="Proteomes" id="UP001148299"/>
    </source>
</evidence>
<sequence>MQIEMGFPNDPIFIQLRRLAKQSPGVLFHDEYGVDARYTDLIRDIIHMREILREQLPSASFDEQGCLREDARSIAYLAYSGYSFIISFFAIVALGGYMSTGLNPDEALYFLKKVKAAYILTEERSVEMATTFTTHAQDEGQAVTLISITRADPATATVSKATELKINQNLTFPETAGCLILFTSGTTGPPKGCCSPSEDVPSRTRYTTRNALSRIMSPALAPPARFWEVLKEGRVTEMAISPTLLRRLMEYYQENISHLTSEQRNKYIDGARKLERVIVSGSMLNPSTRRFFADLTGMPIINGYGITEMGGGCNYQPPGSTYEQGYIGKVIPGITVKLSHGDHGEVLVKSPIRFSHYIGDEAATLAAFDEEGFYKTGDQARRVGDDYYFEGRISSDFVRFHEYTISIPELERRLQDLPYITEAHVLPVKDHAAGGLVAALVRLQKEEGYGTTLKQIRDDLAAANLASYKLPTLLRVLRNEEQVPLTPSEKVLKRECLRRFFHISEYMPDSYAVEGVEYCGNKLDANASSRVFDWGARDLDDGVDNPETQSYPDMRHSSLPEDPITIQKPAIGILDLGMGQLRPKRKASATTETTMPEHGNANAIANCEPSKCVYPESGKRGLPLGYLNQLEQRLAETESALYGALMTLRSIGQTTTPVSKPEVSKQKAARMEEWSQLPIREWSDLENWMTVMSDQFSAHSRATSETYAIPGTLETREPQSAPYSWQGDSRIDARIGGNPYEAHDQVMPSPYFQAMDEVMSSPSSSRQGVGAVDDTVGVSESGSTRAEELSHRNPSLYF</sequence>
<dbReference type="Gene3D" id="3.40.50.12780">
    <property type="entry name" value="N-terminal domain of ligase-like"/>
    <property type="match status" value="1"/>
</dbReference>
<protein>
    <submittedName>
        <fullName evidence="5">AMP-dependent synthetase/ligase</fullName>
    </submittedName>
</protein>
<organism evidence="5 6">
    <name type="scientific">Penicillium brevicompactum</name>
    <dbReference type="NCBI Taxonomy" id="5074"/>
    <lineage>
        <taxon>Eukaryota</taxon>
        <taxon>Fungi</taxon>
        <taxon>Dikarya</taxon>
        <taxon>Ascomycota</taxon>
        <taxon>Pezizomycotina</taxon>
        <taxon>Eurotiomycetes</taxon>
        <taxon>Eurotiomycetidae</taxon>
        <taxon>Eurotiales</taxon>
        <taxon>Aspergillaceae</taxon>
        <taxon>Penicillium</taxon>
    </lineage>
</organism>
<feature type="domain" description="AMP-dependent synthetase/ligase" evidence="4">
    <location>
        <begin position="219"/>
        <end position="357"/>
    </location>
</feature>
<evidence type="ECO:0000256" key="3">
    <source>
        <dbReference type="SAM" id="Phobius"/>
    </source>
</evidence>
<reference evidence="5" key="2">
    <citation type="journal article" date="2023" name="IMA Fungus">
        <title>Comparative genomic study of the Penicillium genus elucidates a diverse pangenome and 15 lateral gene transfer events.</title>
        <authorList>
            <person name="Petersen C."/>
            <person name="Sorensen T."/>
            <person name="Nielsen M.R."/>
            <person name="Sondergaard T.E."/>
            <person name="Sorensen J.L."/>
            <person name="Fitzpatrick D.A."/>
            <person name="Frisvad J.C."/>
            <person name="Nielsen K.L."/>
        </authorList>
    </citation>
    <scope>NUCLEOTIDE SEQUENCE</scope>
    <source>
        <strain evidence="5">IBT 35675</strain>
    </source>
</reference>
<gene>
    <name evidence="5" type="ORF">N7541_004948</name>
</gene>
<dbReference type="GO" id="GO:0031956">
    <property type="term" value="F:medium-chain fatty acid-CoA ligase activity"/>
    <property type="evidence" value="ECO:0007669"/>
    <property type="project" value="TreeGrafter"/>
</dbReference>
<dbReference type="InterPro" id="IPR000873">
    <property type="entry name" value="AMP-dep_synth/lig_dom"/>
</dbReference>
<reference evidence="5" key="1">
    <citation type="submission" date="2022-12" db="EMBL/GenBank/DDBJ databases">
        <authorList>
            <person name="Petersen C."/>
        </authorList>
    </citation>
    <scope>NUCLEOTIDE SEQUENCE</scope>
    <source>
        <strain evidence="5">IBT 35675</strain>
    </source>
</reference>
<keyword evidence="6" id="KW-1185">Reference proteome</keyword>
<keyword evidence="3" id="KW-0472">Membrane</keyword>
<comment type="similarity">
    <text evidence="1">Belongs to the ATP-dependent AMP-binding enzyme family.</text>
</comment>
<dbReference type="InterPro" id="IPR042099">
    <property type="entry name" value="ANL_N_sf"/>
</dbReference>
<proteinExistence type="inferred from homology"/>
<accession>A0A9W9UWG1</accession>
<comment type="caution">
    <text evidence="5">The sequence shown here is derived from an EMBL/GenBank/DDBJ whole genome shotgun (WGS) entry which is preliminary data.</text>
</comment>
<dbReference type="PANTHER" id="PTHR43201">
    <property type="entry name" value="ACYL-COA SYNTHETASE"/>
    <property type="match status" value="1"/>
</dbReference>
<evidence type="ECO:0000256" key="1">
    <source>
        <dbReference type="ARBA" id="ARBA00006432"/>
    </source>
</evidence>
<dbReference type="Pfam" id="PF00501">
    <property type="entry name" value="AMP-binding"/>
    <property type="match status" value="2"/>
</dbReference>
<dbReference type="AlphaFoldDB" id="A0A9W9UWG1"/>
<dbReference type="InterPro" id="IPR020845">
    <property type="entry name" value="AMP-binding_CS"/>
</dbReference>
<keyword evidence="3" id="KW-0812">Transmembrane</keyword>
<feature type="region of interest" description="Disordered" evidence="2">
    <location>
        <begin position="758"/>
        <end position="798"/>
    </location>
</feature>
<keyword evidence="3" id="KW-1133">Transmembrane helix</keyword>
<dbReference type="Proteomes" id="UP001148299">
    <property type="component" value="Unassembled WGS sequence"/>
</dbReference>
<dbReference type="PANTHER" id="PTHR43201:SF8">
    <property type="entry name" value="ACYL-COA SYNTHETASE FAMILY MEMBER 3"/>
    <property type="match status" value="1"/>
</dbReference>
<name>A0A9W9UWG1_PENBR</name>
<dbReference type="InterPro" id="IPR045851">
    <property type="entry name" value="AMP-bd_C_sf"/>
</dbReference>
<feature type="domain" description="AMP-dependent synthetase/ligase" evidence="4">
    <location>
        <begin position="69"/>
        <end position="194"/>
    </location>
</feature>
<dbReference type="Gene3D" id="3.40.50.980">
    <property type="match status" value="1"/>
</dbReference>
<dbReference type="Gene3D" id="3.30.300.30">
    <property type="match status" value="1"/>
</dbReference>
<feature type="transmembrane region" description="Helical" evidence="3">
    <location>
        <begin position="76"/>
        <end position="98"/>
    </location>
</feature>
<dbReference type="CDD" id="cd04433">
    <property type="entry name" value="AFD_class_I"/>
    <property type="match status" value="1"/>
</dbReference>
<dbReference type="GO" id="GO:0006631">
    <property type="term" value="P:fatty acid metabolic process"/>
    <property type="evidence" value="ECO:0007669"/>
    <property type="project" value="TreeGrafter"/>
</dbReference>
<dbReference type="PROSITE" id="PS00455">
    <property type="entry name" value="AMP_BINDING"/>
    <property type="match status" value="1"/>
</dbReference>